<dbReference type="InterPro" id="IPR051448">
    <property type="entry name" value="CdaR-like_regulators"/>
</dbReference>
<dbReference type="InterPro" id="IPR042070">
    <property type="entry name" value="PucR_C-HTH_sf"/>
</dbReference>
<accession>A0ABT6HMN1</accession>
<dbReference type="RefSeq" id="WP_279928194.1">
    <property type="nucleotide sequence ID" value="NZ_JARWBG010000013.1"/>
</dbReference>
<feature type="domain" description="PucR C-terminal helix-turn-helix" evidence="2">
    <location>
        <begin position="471"/>
        <end position="527"/>
    </location>
</feature>
<gene>
    <name evidence="3" type="ORF">QCN29_13920</name>
</gene>
<evidence type="ECO:0000256" key="1">
    <source>
        <dbReference type="SAM" id="MobiDB-lite"/>
    </source>
</evidence>
<feature type="compositionally biased region" description="Gly residues" evidence="1">
    <location>
        <begin position="57"/>
        <end position="76"/>
    </location>
</feature>
<name>A0ABT6HMN1_9ACTN</name>
<comment type="caution">
    <text evidence="3">The sequence shown here is derived from an EMBL/GenBank/DDBJ whole genome shotgun (WGS) entry which is preliminary data.</text>
</comment>
<dbReference type="Gene3D" id="1.10.10.2840">
    <property type="entry name" value="PucR C-terminal helix-turn-helix domain"/>
    <property type="match status" value="2"/>
</dbReference>
<dbReference type="EMBL" id="JARWBG010000013">
    <property type="protein sequence ID" value="MDH2389870.1"/>
    <property type="molecule type" value="Genomic_DNA"/>
</dbReference>
<feature type="domain" description="PucR C-terminal helix-turn-helix" evidence="2">
    <location>
        <begin position="381"/>
        <end position="419"/>
    </location>
</feature>
<sequence>MIEGDLSDLFSLTRLAGRPEALAAGLDWLLRQGAETAAVLDADGTVLCLPASGAGAGPGSGVGPGSGPGSGVGTATGPGPTAGAALRAACDAVPELDRRGVAASVLPGDRLSPLVHLVSLGTGGHSGKGAKVGAPYLAVTGCAGRVSGGSLTDVARFLGLLWRLEKAERDCRRRESADAHSREAVLHLLMIGDVPPAQRIAAALQPPLPASVHVLIVECPVGRRDGIAEHITRLTGGKTWIVPCPVRPRHLIALPPGASCRASAGASGGDPVDWFRELTPLQQDPCPVGVSEEVPLRDVSVGYEQAFHALAVARDLPEGCSRFGRPVGITPLLSADSRAWARTVLEPCLTYVPRRRAAPGAAELLGTLSSWLSFGSAAHLHLKVHRNTLAARLRLIASLLAPDLGSTAGQAAVWLALRVHTAAAVSAAGTPGSAHGVRTLADVLATPPAKAWAHRQLAELERPDLPVAFASVRAWLQADTRLPATAAALGVSPAAARKRLVRAERALGRSLLQAPSAKYELWLALTALNRW</sequence>
<evidence type="ECO:0000259" key="2">
    <source>
        <dbReference type="Pfam" id="PF13556"/>
    </source>
</evidence>
<keyword evidence="4" id="KW-1185">Reference proteome</keyword>
<protein>
    <submittedName>
        <fullName evidence="3">Helix-turn-helix domain-containing protein</fullName>
    </submittedName>
</protein>
<organism evidence="3 4">
    <name type="scientific">Streptomyces chengmaiensis</name>
    <dbReference type="NCBI Taxonomy" id="3040919"/>
    <lineage>
        <taxon>Bacteria</taxon>
        <taxon>Bacillati</taxon>
        <taxon>Actinomycetota</taxon>
        <taxon>Actinomycetes</taxon>
        <taxon>Kitasatosporales</taxon>
        <taxon>Streptomycetaceae</taxon>
        <taxon>Streptomyces</taxon>
    </lineage>
</organism>
<proteinExistence type="predicted"/>
<dbReference type="Pfam" id="PF13556">
    <property type="entry name" value="HTH_30"/>
    <property type="match status" value="2"/>
</dbReference>
<feature type="region of interest" description="Disordered" evidence="1">
    <location>
        <begin position="57"/>
        <end position="78"/>
    </location>
</feature>
<evidence type="ECO:0000313" key="4">
    <source>
        <dbReference type="Proteomes" id="UP001223144"/>
    </source>
</evidence>
<dbReference type="InterPro" id="IPR025736">
    <property type="entry name" value="PucR_C-HTH_dom"/>
</dbReference>
<dbReference type="Proteomes" id="UP001223144">
    <property type="component" value="Unassembled WGS sequence"/>
</dbReference>
<dbReference type="PANTHER" id="PTHR33744">
    <property type="entry name" value="CARBOHYDRATE DIACID REGULATOR"/>
    <property type="match status" value="1"/>
</dbReference>
<dbReference type="PANTHER" id="PTHR33744:SF1">
    <property type="entry name" value="DNA-BINDING TRANSCRIPTIONAL ACTIVATOR ADER"/>
    <property type="match status" value="1"/>
</dbReference>
<reference evidence="3 4" key="1">
    <citation type="submission" date="2023-04" db="EMBL/GenBank/DDBJ databases">
        <title>Streptomyces chengmaiensis sp. nov. isolated from the stem of mangrove plant in Hainan.</title>
        <authorList>
            <person name="Huang X."/>
            <person name="Zhou S."/>
            <person name="Chu X."/>
            <person name="Xie Y."/>
            <person name="Lin Y."/>
        </authorList>
    </citation>
    <scope>NUCLEOTIDE SEQUENCE [LARGE SCALE GENOMIC DNA]</scope>
    <source>
        <strain evidence="3 4">HNM0663</strain>
    </source>
</reference>
<evidence type="ECO:0000313" key="3">
    <source>
        <dbReference type="EMBL" id="MDH2389870.1"/>
    </source>
</evidence>